<organism evidence="2 3">
    <name type="scientific">Novosphingobium pentaromativorans US6-1</name>
    <dbReference type="NCBI Taxonomy" id="1088721"/>
    <lineage>
        <taxon>Bacteria</taxon>
        <taxon>Pseudomonadati</taxon>
        <taxon>Pseudomonadota</taxon>
        <taxon>Alphaproteobacteria</taxon>
        <taxon>Sphingomonadales</taxon>
        <taxon>Sphingomonadaceae</taxon>
        <taxon>Novosphingobium</taxon>
    </lineage>
</organism>
<dbReference type="eggNOG" id="COG0025">
    <property type="taxonomic scope" value="Bacteria"/>
</dbReference>
<dbReference type="KEGG" id="npn:JI59_24090"/>
<name>G6EJW2_9SPHN</name>
<proteinExistence type="predicted"/>
<evidence type="ECO:0000256" key="1">
    <source>
        <dbReference type="SAM" id="MobiDB-lite"/>
    </source>
</evidence>
<dbReference type="AlphaFoldDB" id="G6EJW2"/>
<evidence type="ECO:0000313" key="2">
    <source>
        <dbReference type="EMBL" id="EHJ58400.1"/>
    </source>
</evidence>
<accession>G6EJW2</accession>
<sequence length="322" mass="36328">MGVIVLSLGAAAIDLPLMMRGLEMPAEPSRDAEIEAAHSAVAEATIAKIERVQHQLAEGRKDADLHVQAASRLMDLSRKRIKRELRLAARKVERAEFFRRVRRRRFGIEAARNSFATSTGRKRGLPADRRFEAPGTRGAARFGRSGKDPETQMLDEGVEVPIVMEEGQARDDAPGRDQRVDRFADGDTFCSQGPKVARCLHGNIRTIDLNELERLQQGMATIEIPVAGKALENFRKDDIADQERLVTKQDFEAVCLRRRRSAEEINPGAGIDKDHRSVRMASRSPFHSNLPRAERSWTWDWSLRRRRKPASTACFFVLRPVT</sequence>
<reference evidence="2 3" key="1">
    <citation type="journal article" date="2012" name="J. Bacteriol.">
        <title>Genome sequence of benzo(a)pyrene-degrading bacterium Novosphingobium pentaromativorans US6-1.</title>
        <authorList>
            <person name="Luo Y.R."/>
            <person name="Kang S.G."/>
            <person name="Kim S.J."/>
            <person name="Kim M.R."/>
            <person name="Li N."/>
            <person name="Lee J.H."/>
            <person name="Kwon K.K."/>
        </authorList>
    </citation>
    <scope>NUCLEOTIDE SEQUENCE [LARGE SCALE GENOMIC DNA]</scope>
    <source>
        <strain evidence="2 3">US6-1</strain>
    </source>
</reference>
<dbReference type="EMBL" id="AGFM01000082">
    <property type="protein sequence ID" value="EHJ58400.1"/>
    <property type="molecule type" value="Genomic_DNA"/>
</dbReference>
<comment type="caution">
    <text evidence="2">The sequence shown here is derived from an EMBL/GenBank/DDBJ whole genome shotgun (WGS) entry which is preliminary data.</text>
</comment>
<keyword evidence="3" id="KW-1185">Reference proteome</keyword>
<gene>
    <name evidence="2" type="ORF">NSU_4633</name>
</gene>
<protein>
    <submittedName>
        <fullName evidence="2">Na+/H+ antiporter</fullName>
    </submittedName>
</protein>
<dbReference type="PATRIC" id="fig|1088721.7.peg.5199"/>
<dbReference type="Proteomes" id="UP000004030">
    <property type="component" value="Unassembled WGS sequence"/>
</dbReference>
<feature type="region of interest" description="Disordered" evidence="1">
    <location>
        <begin position="117"/>
        <end position="151"/>
    </location>
</feature>
<evidence type="ECO:0000313" key="3">
    <source>
        <dbReference type="Proteomes" id="UP000004030"/>
    </source>
</evidence>